<feature type="region of interest" description="Disordered" evidence="1">
    <location>
        <begin position="1"/>
        <end position="45"/>
    </location>
</feature>
<dbReference type="GeneID" id="54304000"/>
<feature type="compositionally biased region" description="Basic and acidic residues" evidence="1">
    <location>
        <begin position="97"/>
        <end position="106"/>
    </location>
</feature>
<accession>A0A6A6AZU7</accession>
<dbReference type="RefSeq" id="XP_033392421.1">
    <property type="nucleotide sequence ID" value="XM_033546494.1"/>
</dbReference>
<dbReference type="Proteomes" id="UP000799438">
    <property type="component" value="Unassembled WGS sequence"/>
</dbReference>
<sequence>MPEKRRHNDPDAARAPTKKHQRDAKHHKGGFQVGPANLPDGTHRRKVLKIKQDLIHKAKIKKQYAKLKERELNHQPSAATAAHDDDEPTAEPASLEPHPDRQKNLEKSPTPEPEPREPRERRPRKQRTTPYAKEAAAAQKRKEEAEERRRAREEAERQKQERLAEREKFRKAMAKARGAKDGKRRLGREAPVLLDKIKRLVGQT</sequence>
<evidence type="ECO:0000256" key="1">
    <source>
        <dbReference type="SAM" id="MobiDB-lite"/>
    </source>
</evidence>
<feature type="region of interest" description="Disordered" evidence="1">
    <location>
        <begin position="65"/>
        <end position="184"/>
    </location>
</feature>
<dbReference type="AlphaFoldDB" id="A0A6A6AZU7"/>
<dbReference type="PANTHER" id="PTHR41805:SF1">
    <property type="entry name" value="RRNA-PROCESSING PROTEIN FYV7"/>
    <property type="match status" value="1"/>
</dbReference>
<dbReference type="PANTHER" id="PTHR41805">
    <property type="entry name" value="EXPRESSED PROTEIN"/>
    <property type="match status" value="1"/>
</dbReference>
<keyword evidence="3" id="KW-1185">Reference proteome</keyword>
<evidence type="ECO:0000313" key="3">
    <source>
        <dbReference type="Proteomes" id="UP000799438"/>
    </source>
</evidence>
<reference evidence="2" key="1">
    <citation type="journal article" date="2020" name="Stud. Mycol.">
        <title>101 Dothideomycetes genomes: a test case for predicting lifestyles and emergence of pathogens.</title>
        <authorList>
            <person name="Haridas S."/>
            <person name="Albert R."/>
            <person name="Binder M."/>
            <person name="Bloem J."/>
            <person name="Labutti K."/>
            <person name="Salamov A."/>
            <person name="Andreopoulos B."/>
            <person name="Baker S."/>
            <person name="Barry K."/>
            <person name="Bills G."/>
            <person name="Bluhm B."/>
            <person name="Cannon C."/>
            <person name="Castanera R."/>
            <person name="Culley D."/>
            <person name="Daum C."/>
            <person name="Ezra D."/>
            <person name="Gonzalez J."/>
            <person name="Henrissat B."/>
            <person name="Kuo A."/>
            <person name="Liang C."/>
            <person name="Lipzen A."/>
            <person name="Lutzoni F."/>
            <person name="Magnuson J."/>
            <person name="Mondo S."/>
            <person name="Nolan M."/>
            <person name="Ohm R."/>
            <person name="Pangilinan J."/>
            <person name="Park H.-J."/>
            <person name="Ramirez L."/>
            <person name="Alfaro M."/>
            <person name="Sun H."/>
            <person name="Tritt A."/>
            <person name="Yoshinaga Y."/>
            <person name="Zwiers L.-H."/>
            <person name="Turgeon B."/>
            <person name="Goodwin S."/>
            <person name="Spatafora J."/>
            <person name="Crous P."/>
            <person name="Grigoriev I."/>
        </authorList>
    </citation>
    <scope>NUCLEOTIDE SEQUENCE</scope>
    <source>
        <strain evidence="2">CBS 121167</strain>
    </source>
</reference>
<feature type="compositionally biased region" description="Basic residues" evidence="1">
    <location>
        <begin position="16"/>
        <end position="29"/>
    </location>
</feature>
<dbReference type="OrthoDB" id="2135053at2759"/>
<protein>
    <submittedName>
        <fullName evidence="2">Uncharacterized protein</fullName>
    </submittedName>
</protein>
<organism evidence="2 3">
    <name type="scientific">Aplosporella prunicola CBS 121167</name>
    <dbReference type="NCBI Taxonomy" id="1176127"/>
    <lineage>
        <taxon>Eukaryota</taxon>
        <taxon>Fungi</taxon>
        <taxon>Dikarya</taxon>
        <taxon>Ascomycota</taxon>
        <taxon>Pezizomycotina</taxon>
        <taxon>Dothideomycetes</taxon>
        <taxon>Dothideomycetes incertae sedis</taxon>
        <taxon>Botryosphaeriales</taxon>
        <taxon>Aplosporellaceae</taxon>
        <taxon>Aplosporella</taxon>
    </lineage>
</organism>
<feature type="compositionally biased region" description="Basic and acidic residues" evidence="1">
    <location>
        <begin position="1"/>
        <end position="12"/>
    </location>
</feature>
<proteinExistence type="predicted"/>
<evidence type="ECO:0000313" key="2">
    <source>
        <dbReference type="EMBL" id="KAF2136703.1"/>
    </source>
</evidence>
<feature type="compositionally biased region" description="Basic and acidic residues" evidence="1">
    <location>
        <begin position="140"/>
        <end position="170"/>
    </location>
</feature>
<dbReference type="EMBL" id="ML995514">
    <property type="protein sequence ID" value="KAF2136703.1"/>
    <property type="molecule type" value="Genomic_DNA"/>
</dbReference>
<gene>
    <name evidence="2" type="ORF">K452DRAFT_362384</name>
</gene>
<name>A0A6A6AZU7_9PEZI</name>